<dbReference type="HOGENOM" id="CLU_028036_0_0_4"/>
<proteinExistence type="predicted"/>
<feature type="domain" description="Acyclic terpene utilisation N-terminal" evidence="1">
    <location>
        <begin position="255"/>
        <end position="417"/>
    </location>
</feature>
<evidence type="ECO:0000313" key="2">
    <source>
        <dbReference type="EMBL" id="CCJ54628.1"/>
    </source>
</evidence>
<dbReference type="Proteomes" id="UP000007564">
    <property type="component" value="Chromosome"/>
</dbReference>
<dbReference type="RefSeq" id="WP_015040992.1">
    <property type="nucleotide sequence ID" value="NC_019382.1"/>
</dbReference>
<sequence>MTTAVQSLLAAGLKPGQPLRALAASGQLGYGIPTPAFHAGMARDPHFVGCDMGSIDVGPYYLGSGRLATSEAITRRDLTLVLRGARERNVPLLIGTAGTSGAAPHLARTLEMLRDIARAERLDFKMAVIGADMPRDLVARQLQAGRVHPLGRIPPLDEAAVRDAAHIVGQMGNEAFIRALACEPDVIVAGRACDTAVFASIPVMLGYDTALAVHMAKIIECTSICCDPGGRDAILGTLERDSFTLESMNPERAATPVSVAAHSLYEQADPMTVQEPDGTLDVGQARFEAVDARRTRVSGATWREASQKTVKIEGAQWVAERAVVCAGSCDPRVIANLAAIEAGVRKNVAAVLEGSVADYELVFRVYGAGATQVYPGARIAAGAEVFFLLECLAPTADAALAAATVAKQYLLHHGFPGRLSTGGNIAFPFTPPELRAGTAYRYSVYHVMECDDLPGLFPVEVEQVRGGVQVAGG</sequence>
<dbReference type="KEGG" id="bbh:BN112_2711"/>
<gene>
    <name evidence="2" type="ORF">BN112_2711</name>
</gene>
<dbReference type="InterPro" id="IPR010839">
    <property type="entry name" value="AtuA_N"/>
</dbReference>
<organism evidence="2 3">
    <name type="scientific">Bordetella bronchiseptica 253</name>
    <dbReference type="NCBI Taxonomy" id="568707"/>
    <lineage>
        <taxon>Bacteria</taxon>
        <taxon>Pseudomonadati</taxon>
        <taxon>Pseudomonadota</taxon>
        <taxon>Betaproteobacteria</taxon>
        <taxon>Burkholderiales</taxon>
        <taxon>Alcaligenaceae</taxon>
        <taxon>Bordetella</taxon>
    </lineage>
</organism>
<dbReference type="EMBL" id="HE965806">
    <property type="protein sequence ID" value="CCJ54628.1"/>
    <property type="molecule type" value="Genomic_DNA"/>
</dbReference>
<dbReference type="AlphaFoldDB" id="A0A0C6P8H1"/>
<evidence type="ECO:0000313" key="3">
    <source>
        <dbReference type="Proteomes" id="UP000007564"/>
    </source>
</evidence>
<dbReference type="OrthoDB" id="9763456at2"/>
<accession>A0A0C6P8H1</accession>
<reference evidence="2 3" key="1">
    <citation type="journal article" date="2012" name="BMC Genomics">
        <title>Comparative genomics of the classical Bordetella subspecies: the evolution and exchange of virulence-associated diversity amongst closely related pathogens.</title>
        <authorList>
            <person name="Park J."/>
            <person name="Zhang Y."/>
            <person name="Buboltz A.M."/>
            <person name="Zhang X."/>
            <person name="Schuster S.C."/>
            <person name="Ahuja U."/>
            <person name="Liu M."/>
            <person name="Miller J.F."/>
            <person name="Sebaihia M."/>
            <person name="Bentley S.D."/>
            <person name="Parkhill J."/>
            <person name="Harvill E.T."/>
        </authorList>
    </citation>
    <scope>NUCLEOTIDE SEQUENCE [LARGE SCALE GENOMIC DNA]</scope>
    <source>
        <strain evidence="2 3">253</strain>
    </source>
</reference>
<feature type="domain" description="Acyclic terpene utilisation N-terminal" evidence="1">
    <location>
        <begin position="108"/>
        <end position="226"/>
    </location>
</feature>
<evidence type="ECO:0000259" key="1">
    <source>
        <dbReference type="Pfam" id="PF07287"/>
    </source>
</evidence>
<dbReference type="Pfam" id="PF07287">
    <property type="entry name" value="AtuA"/>
    <property type="match status" value="2"/>
</dbReference>
<protein>
    <recommendedName>
        <fullName evidence="1">Acyclic terpene utilisation N-terminal domain-containing protein</fullName>
    </recommendedName>
</protein>
<name>A0A0C6P8H1_BORBO</name>